<feature type="compositionally biased region" description="Polar residues" evidence="1">
    <location>
        <begin position="49"/>
        <end position="62"/>
    </location>
</feature>
<evidence type="ECO:0000256" key="1">
    <source>
        <dbReference type="SAM" id="MobiDB-lite"/>
    </source>
</evidence>
<dbReference type="Proteomes" id="UP000297839">
    <property type="component" value="Unassembled WGS sequence"/>
</dbReference>
<dbReference type="AlphaFoldDB" id="A0A4Z0BZM3"/>
<dbReference type="RefSeq" id="WP_135249382.1">
    <property type="nucleotide sequence ID" value="NZ_SMLK01000002.1"/>
</dbReference>
<reference evidence="2 3" key="1">
    <citation type="submission" date="2019-03" db="EMBL/GenBank/DDBJ databases">
        <title>Ramlibacter sp. 18x22-1, whole genome shotgun sequence.</title>
        <authorList>
            <person name="Zhang X."/>
            <person name="Feng G."/>
            <person name="Zhu H."/>
        </authorList>
    </citation>
    <scope>NUCLEOTIDE SEQUENCE [LARGE SCALE GENOMIC DNA]</scope>
    <source>
        <strain evidence="2 3">18x22-1</strain>
    </source>
</reference>
<proteinExistence type="predicted"/>
<dbReference type="OrthoDB" id="8910547at2"/>
<feature type="region of interest" description="Disordered" evidence="1">
    <location>
        <begin position="1"/>
        <end position="91"/>
    </location>
</feature>
<organism evidence="2 3">
    <name type="scientific">Ramlibacter humi</name>
    <dbReference type="NCBI Taxonomy" id="2530451"/>
    <lineage>
        <taxon>Bacteria</taxon>
        <taxon>Pseudomonadati</taxon>
        <taxon>Pseudomonadota</taxon>
        <taxon>Betaproteobacteria</taxon>
        <taxon>Burkholderiales</taxon>
        <taxon>Comamonadaceae</taxon>
        <taxon>Ramlibacter</taxon>
    </lineage>
</organism>
<dbReference type="EMBL" id="SMLK01000002">
    <property type="protein sequence ID" value="TFZ03758.1"/>
    <property type="molecule type" value="Genomic_DNA"/>
</dbReference>
<accession>A0A4Z0BZM3</accession>
<evidence type="ECO:0000313" key="3">
    <source>
        <dbReference type="Proteomes" id="UP000297839"/>
    </source>
</evidence>
<name>A0A4Z0BZM3_9BURK</name>
<protein>
    <submittedName>
        <fullName evidence="2">Uncharacterized protein</fullName>
    </submittedName>
</protein>
<keyword evidence="3" id="KW-1185">Reference proteome</keyword>
<comment type="caution">
    <text evidence="2">The sequence shown here is derived from an EMBL/GenBank/DDBJ whole genome shotgun (WGS) entry which is preliminary data.</text>
</comment>
<evidence type="ECO:0000313" key="2">
    <source>
        <dbReference type="EMBL" id="TFZ03758.1"/>
    </source>
</evidence>
<sequence length="91" mass="9808">MKDQAPVPEPGNKEEPKARHGYRNEVNWEGGSGRQAEPPMGHARVTGRQPYSNQGSKETPGTASAGEVPEGNRGEQSGNSLEQLEKAKTRP</sequence>
<gene>
    <name evidence="2" type="ORF">EZ216_08875</name>
</gene>